<protein>
    <submittedName>
        <fullName evidence="1">Uncharacterized protein</fullName>
    </submittedName>
</protein>
<gene>
    <name evidence="1" type="ORF">CcarbDRAFT_0825</name>
</gene>
<evidence type="ECO:0000313" key="2">
    <source>
        <dbReference type="Proteomes" id="UP000004198"/>
    </source>
</evidence>
<dbReference type="EMBL" id="ACVI01000009">
    <property type="protein sequence ID" value="EET88699.1"/>
    <property type="molecule type" value="Genomic_DNA"/>
</dbReference>
<dbReference type="RefSeq" id="WP_007059710.1">
    <property type="nucleotide sequence ID" value="NZ_ACVI01000009.1"/>
</dbReference>
<accession>C6PPV8</accession>
<reference evidence="1 2" key="1">
    <citation type="submission" date="2009-06" db="EMBL/GenBank/DDBJ databases">
        <title>The draft genome of Clostridium carboxidivorans P7.</title>
        <authorList>
            <consortium name="US DOE Joint Genome Institute (JGI-PGF)"/>
            <person name="Lucas S."/>
            <person name="Copeland A."/>
            <person name="Lapidus A."/>
            <person name="Glavina del Rio T."/>
            <person name="Tice H."/>
            <person name="Bruce D."/>
            <person name="Goodwin L."/>
            <person name="Pitluck S."/>
            <person name="Larimer F."/>
            <person name="Land M.L."/>
            <person name="Hauser L."/>
            <person name="Hemme C.L."/>
        </authorList>
    </citation>
    <scope>NUCLEOTIDE SEQUENCE [LARGE SCALE GENOMIC DNA]</scope>
    <source>
        <strain evidence="1 2">P7</strain>
    </source>
</reference>
<dbReference type="Proteomes" id="UP000004198">
    <property type="component" value="Unassembled WGS sequence"/>
</dbReference>
<dbReference type="AlphaFoldDB" id="C6PPV8"/>
<keyword evidence="2" id="KW-1185">Reference proteome</keyword>
<comment type="caution">
    <text evidence="1">The sequence shown here is derived from an EMBL/GenBank/DDBJ whole genome shotgun (WGS) entry which is preliminary data.</text>
</comment>
<proteinExistence type="predicted"/>
<organism evidence="1 2">
    <name type="scientific">Clostridium carboxidivorans P7</name>
    <dbReference type="NCBI Taxonomy" id="536227"/>
    <lineage>
        <taxon>Bacteria</taxon>
        <taxon>Bacillati</taxon>
        <taxon>Bacillota</taxon>
        <taxon>Clostridia</taxon>
        <taxon>Eubacteriales</taxon>
        <taxon>Clostridiaceae</taxon>
        <taxon>Clostridium</taxon>
    </lineage>
</organism>
<name>C6PPV8_9CLOT</name>
<evidence type="ECO:0000313" key="1">
    <source>
        <dbReference type="EMBL" id="EET88699.1"/>
    </source>
</evidence>
<sequence>MKFYGLTYKDIKQETTINHEFWTKKELISKINECAQKGFPIIDVFEKNLYREI</sequence>